<dbReference type="RefSeq" id="WP_061996394.1">
    <property type="nucleotide sequence ID" value="NZ_JAAGPU010000028.1"/>
</dbReference>
<organism evidence="2 3">
    <name type="scientific">Clostridium senegalense</name>
    <dbReference type="NCBI Taxonomy" id="1465809"/>
    <lineage>
        <taxon>Bacteria</taxon>
        <taxon>Bacillati</taxon>
        <taxon>Bacillota</taxon>
        <taxon>Clostridia</taxon>
        <taxon>Eubacteriales</taxon>
        <taxon>Clostridiaceae</taxon>
        <taxon>Clostridium</taxon>
    </lineage>
</organism>
<sequence length="144" mass="16900">MLTFITILGVILFVFLVYLLIKDCLVKFKLSENGFKNALYVIIILFGIFFSFSMYLNSNEVNELKVYYEASVLNKSLDEKELDEVQKRIIQCTKNSKKYSLYALIDLGIVLVVRSNIKKERAKLLEEPKKRWSDIEKEQDLDKE</sequence>
<keyword evidence="1" id="KW-0812">Transmembrane</keyword>
<keyword evidence="1" id="KW-0472">Membrane</keyword>
<comment type="caution">
    <text evidence="2">The sequence shown here is derived from an EMBL/GenBank/DDBJ whole genome shotgun (WGS) entry which is preliminary data.</text>
</comment>
<keyword evidence="3" id="KW-1185">Reference proteome</keyword>
<dbReference type="AlphaFoldDB" id="A0A6M0H5A6"/>
<gene>
    <name evidence="2" type="ORF">G3M99_13850</name>
</gene>
<keyword evidence="1" id="KW-1133">Transmembrane helix</keyword>
<evidence type="ECO:0000313" key="2">
    <source>
        <dbReference type="EMBL" id="NEU05916.1"/>
    </source>
</evidence>
<reference evidence="2 3" key="1">
    <citation type="submission" date="2020-02" db="EMBL/GenBank/DDBJ databases">
        <title>Genome assembly of a novel Clostridium senegalense strain.</title>
        <authorList>
            <person name="Gupta T.B."/>
            <person name="Jauregui R."/>
            <person name="Maclean P."/>
            <person name="Nawarathana A."/>
            <person name="Brightwell G."/>
        </authorList>
    </citation>
    <scope>NUCLEOTIDE SEQUENCE [LARGE SCALE GENOMIC DNA]</scope>
    <source>
        <strain evidence="2 3">AGRFS4</strain>
    </source>
</reference>
<feature type="transmembrane region" description="Helical" evidence="1">
    <location>
        <begin position="38"/>
        <end position="56"/>
    </location>
</feature>
<name>A0A6M0H5A6_9CLOT</name>
<protein>
    <submittedName>
        <fullName evidence="2">LMBR1 domain-containing protein</fullName>
    </submittedName>
</protein>
<proteinExistence type="predicted"/>
<feature type="transmembrane region" description="Helical" evidence="1">
    <location>
        <begin position="6"/>
        <end position="26"/>
    </location>
</feature>
<accession>A0A6M0H5A6</accession>
<evidence type="ECO:0000313" key="3">
    <source>
        <dbReference type="Proteomes" id="UP000481872"/>
    </source>
</evidence>
<evidence type="ECO:0000256" key="1">
    <source>
        <dbReference type="SAM" id="Phobius"/>
    </source>
</evidence>
<dbReference type="EMBL" id="JAAGPU010000028">
    <property type="protein sequence ID" value="NEU05916.1"/>
    <property type="molecule type" value="Genomic_DNA"/>
</dbReference>
<dbReference type="Proteomes" id="UP000481872">
    <property type="component" value="Unassembled WGS sequence"/>
</dbReference>